<gene>
    <name evidence="3" type="ORF">EAH_00036280</name>
</gene>
<evidence type="ECO:0000313" key="3">
    <source>
        <dbReference type="EMBL" id="CDI78679.1"/>
    </source>
</evidence>
<evidence type="ECO:0000256" key="1">
    <source>
        <dbReference type="SAM" id="MobiDB-lite"/>
    </source>
</evidence>
<organism evidence="3 4">
    <name type="scientific">Eimeria acervulina</name>
    <name type="common">Coccidian parasite</name>
    <dbReference type="NCBI Taxonomy" id="5801"/>
    <lineage>
        <taxon>Eukaryota</taxon>
        <taxon>Sar</taxon>
        <taxon>Alveolata</taxon>
        <taxon>Apicomplexa</taxon>
        <taxon>Conoidasida</taxon>
        <taxon>Coccidia</taxon>
        <taxon>Eucoccidiorida</taxon>
        <taxon>Eimeriorina</taxon>
        <taxon>Eimeriidae</taxon>
        <taxon>Eimeria</taxon>
    </lineage>
</organism>
<dbReference type="Proteomes" id="UP000018050">
    <property type="component" value="Unassembled WGS sequence"/>
</dbReference>
<feature type="chain" id="PRO_5004669859" evidence="2">
    <location>
        <begin position="20"/>
        <end position="274"/>
    </location>
</feature>
<evidence type="ECO:0000313" key="4">
    <source>
        <dbReference type="Proteomes" id="UP000018050"/>
    </source>
</evidence>
<dbReference type="OrthoDB" id="348064at2759"/>
<feature type="non-terminal residue" evidence="3">
    <location>
        <position position="1"/>
    </location>
</feature>
<reference evidence="3" key="2">
    <citation type="submission" date="2013-10" db="EMBL/GenBank/DDBJ databases">
        <authorList>
            <person name="Aslett M."/>
        </authorList>
    </citation>
    <scope>NUCLEOTIDE SEQUENCE [LARGE SCALE GENOMIC DNA]</scope>
    <source>
        <strain evidence="3">Houghton</strain>
    </source>
</reference>
<evidence type="ECO:0000256" key="2">
    <source>
        <dbReference type="SAM" id="SignalP"/>
    </source>
</evidence>
<dbReference type="EMBL" id="HG670902">
    <property type="protein sequence ID" value="CDI78679.1"/>
    <property type="molecule type" value="Genomic_DNA"/>
</dbReference>
<name>U6GJB2_EIMAC</name>
<dbReference type="GeneID" id="25271698"/>
<protein>
    <submittedName>
        <fullName evidence="3">Uncharacterized protein</fullName>
    </submittedName>
</protein>
<feature type="compositionally biased region" description="Low complexity" evidence="1">
    <location>
        <begin position="78"/>
        <end position="87"/>
    </location>
</feature>
<keyword evidence="4" id="KW-1185">Reference proteome</keyword>
<dbReference type="AlphaFoldDB" id="U6GJB2"/>
<feature type="signal peptide" evidence="2">
    <location>
        <begin position="1"/>
        <end position="19"/>
    </location>
</feature>
<sequence>AFIESLGLVLDLLYVPAVGLTASSTCFNASGSFSNLLSLQPSEQQPPPATATALLQRGRSNYSLIQRISVERYDDWITGGDDPTGDNPTGGGGDPTGADPNGGDPTRDPANGLPLVHVVLPRFDSRLKALVEYDSAAAAAAAGVSFSGVGPTLLISNAVPFIAGLRVGVNVVSLYIGVNLPLETGDKALKEAIERDCKERQLLYFQLRAPVVSARSMLLQVSHQPFAYTTFAAPCTLKTAAAGQWPPETPETFITQREAYALESASLIMEGGYA</sequence>
<keyword evidence="2" id="KW-0732">Signal</keyword>
<reference evidence="3" key="1">
    <citation type="submission" date="2013-10" db="EMBL/GenBank/DDBJ databases">
        <title>Genomic analysis of the causative agents of coccidiosis in chickens.</title>
        <authorList>
            <person name="Reid A.J."/>
            <person name="Blake D."/>
            <person name="Billington K."/>
            <person name="Browne H."/>
            <person name="Dunn M."/>
            <person name="Hung S."/>
            <person name="Kawahara F."/>
            <person name="Miranda-Saavedra D."/>
            <person name="Mourier T."/>
            <person name="Nagra H."/>
            <person name="Otto T.D."/>
            <person name="Rawlings N."/>
            <person name="Sanchez A."/>
            <person name="Sanders M."/>
            <person name="Subramaniam C."/>
            <person name="Tay Y."/>
            <person name="Dear P."/>
            <person name="Doerig C."/>
            <person name="Gruber A."/>
            <person name="Parkinson J."/>
            <person name="Shirley M."/>
            <person name="Wan K.L."/>
            <person name="Berriman M."/>
            <person name="Tomley F."/>
            <person name="Pain A."/>
        </authorList>
    </citation>
    <scope>NUCLEOTIDE SEQUENCE [LARGE SCALE GENOMIC DNA]</scope>
    <source>
        <strain evidence="3">Houghton</strain>
    </source>
</reference>
<dbReference type="VEuPathDB" id="ToxoDB:EAH_00036280"/>
<proteinExistence type="predicted"/>
<dbReference type="RefSeq" id="XP_013251118.1">
    <property type="nucleotide sequence ID" value="XM_013395664.1"/>
</dbReference>
<feature type="region of interest" description="Disordered" evidence="1">
    <location>
        <begin position="75"/>
        <end position="111"/>
    </location>
</feature>
<accession>U6GJB2</accession>